<dbReference type="EMBL" id="PQVG01000003">
    <property type="protein sequence ID" value="POY40291.1"/>
    <property type="molecule type" value="Genomic_DNA"/>
</dbReference>
<dbReference type="RefSeq" id="WP_103805353.1">
    <property type="nucleotide sequence ID" value="NZ_PQVG01000003.1"/>
</dbReference>
<reference evidence="1 2" key="1">
    <citation type="submission" date="2018-01" db="EMBL/GenBank/DDBJ databases">
        <authorList>
            <person name="Gaut B.S."/>
            <person name="Morton B.R."/>
            <person name="Clegg M.T."/>
            <person name="Duvall M.R."/>
        </authorList>
    </citation>
    <scope>NUCLEOTIDE SEQUENCE [LARGE SCALE GENOMIC DNA]</scope>
    <source>
        <strain evidence="1 2">HR-AY</strain>
    </source>
</reference>
<accession>A0A2S5ACI8</accession>
<organism evidence="1 2">
    <name type="scientific">Flavobacterium alvei</name>
    <dbReference type="NCBI Taxonomy" id="2080416"/>
    <lineage>
        <taxon>Bacteria</taxon>
        <taxon>Pseudomonadati</taxon>
        <taxon>Bacteroidota</taxon>
        <taxon>Flavobacteriia</taxon>
        <taxon>Flavobacteriales</taxon>
        <taxon>Flavobacteriaceae</taxon>
        <taxon>Flavobacterium</taxon>
    </lineage>
</organism>
<comment type="caution">
    <text evidence="1">The sequence shown here is derived from an EMBL/GenBank/DDBJ whole genome shotgun (WGS) entry which is preliminary data.</text>
</comment>
<dbReference type="OrthoDB" id="1327407at2"/>
<dbReference type="Proteomes" id="UP000237310">
    <property type="component" value="Unassembled WGS sequence"/>
</dbReference>
<keyword evidence="2" id="KW-1185">Reference proteome</keyword>
<protein>
    <submittedName>
        <fullName evidence="1">Uncharacterized protein</fullName>
    </submittedName>
</protein>
<proteinExistence type="predicted"/>
<gene>
    <name evidence="1" type="ORF">C3L50_06500</name>
</gene>
<name>A0A2S5ACI8_9FLAO</name>
<dbReference type="AlphaFoldDB" id="A0A2S5ACI8"/>
<evidence type="ECO:0000313" key="1">
    <source>
        <dbReference type="EMBL" id="POY40291.1"/>
    </source>
</evidence>
<sequence length="374" mass="44440">MTPEKQKLLEQLAALDNQGDAAQEPTKAEHIIKAFTEMNIAALEVLLDDAKTYQDATKEVFLEKLEELYLAHKKIGDDYYIAYQGKCGAEISHCDNCGKTGYRFVGNHSHNYFDFIFELVDENISNIYDCSRFATTETIEYLECKASLEFDEDELTSFVKTPEYLYKVNAAEKAFAEICTNPPQLLDFEQLCYWVDKYAVLSERIGEYDFFEPTMKWTPFTHLYYNLKRRKDYFNTNLKLIQLANVQYKTFQTEQHYIDWIVKYYPIFDQTPYDFKYSTNIDKGFVNFNFDNKSIILFHGQECMEAYHFYNNYSPKNEELLKKYCVYNDNEYREKYNDDSFEDDLSNLNYHLKQREALAKIGIEIPFYIIKNRF</sequence>
<evidence type="ECO:0000313" key="2">
    <source>
        <dbReference type="Proteomes" id="UP000237310"/>
    </source>
</evidence>